<organism evidence="2 3">
    <name type="scientific">Phanerochaete sordida</name>
    <dbReference type="NCBI Taxonomy" id="48140"/>
    <lineage>
        <taxon>Eukaryota</taxon>
        <taxon>Fungi</taxon>
        <taxon>Dikarya</taxon>
        <taxon>Basidiomycota</taxon>
        <taxon>Agaricomycotina</taxon>
        <taxon>Agaricomycetes</taxon>
        <taxon>Polyporales</taxon>
        <taxon>Phanerochaetaceae</taxon>
        <taxon>Phanerochaete</taxon>
    </lineage>
</organism>
<gene>
    <name evidence="2" type="ORF">PsYK624_106920</name>
</gene>
<dbReference type="Proteomes" id="UP000703269">
    <property type="component" value="Unassembled WGS sequence"/>
</dbReference>
<keyword evidence="3" id="KW-1185">Reference proteome</keyword>
<dbReference type="EMBL" id="BPQB01000041">
    <property type="protein sequence ID" value="GJE94522.1"/>
    <property type="molecule type" value="Genomic_DNA"/>
</dbReference>
<comment type="caution">
    <text evidence="2">The sequence shown here is derived from an EMBL/GenBank/DDBJ whole genome shotgun (WGS) entry which is preliminary data.</text>
</comment>
<dbReference type="AlphaFoldDB" id="A0A9P3GF31"/>
<evidence type="ECO:0000313" key="2">
    <source>
        <dbReference type="EMBL" id="GJE94522.1"/>
    </source>
</evidence>
<protein>
    <submittedName>
        <fullName evidence="2">Uncharacterized protein</fullName>
    </submittedName>
</protein>
<feature type="compositionally biased region" description="Polar residues" evidence="1">
    <location>
        <begin position="106"/>
        <end position="120"/>
    </location>
</feature>
<evidence type="ECO:0000313" key="3">
    <source>
        <dbReference type="Proteomes" id="UP000703269"/>
    </source>
</evidence>
<feature type="region of interest" description="Disordered" evidence="1">
    <location>
        <begin position="71"/>
        <end position="120"/>
    </location>
</feature>
<sequence length="120" mass="12865">MLLALNVAQMATFRVEAAPVSILVSSLPSVLISRFMLNLRHASRPPSDRTTAASLTEMSFPDFRAPSTFTGNIGEPLDYGEEDSVTFAPWDGDDLGDEQRLDGESANDTNASPVESSVAC</sequence>
<accession>A0A9P3GF31</accession>
<proteinExistence type="predicted"/>
<reference evidence="2 3" key="1">
    <citation type="submission" date="2021-08" db="EMBL/GenBank/DDBJ databases">
        <title>Draft Genome Sequence of Phanerochaete sordida strain YK-624.</title>
        <authorList>
            <person name="Mori T."/>
            <person name="Dohra H."/>
            <person name="Suzuki T."/>
            <person name="Kawagishi H."/>
            <person name="Hirai H."/>
        </authorList>
    </citation>
    <scope>NUCLEOTIDE SEQUENCE [LARGE SCALE GENOMIC DNA]</scope>
    <source>
        <strain evidence="2 3">YK-624</strain>
    </source>
</reference>
<evidence type="ECO:0000256" key="1">
    <source>
        <dbReference type="SAM" id="MobiDB-lite"/>
    </source>
</evidence>
<name>A0A9P3GF31_9APHY</name>